<feature type="transmembrane region" description="Helical" evidence="1">
    <location>
        <begin position="20"/>
        <end position="40"/>
    </location>
</feature>
<dbReference type="AlphaFoldDB" id="A0A076U4B3"/>
<dbReference type="EMBL" id="KF998104">
    <property type="protein sequence ID" value="AIK02004.1"/>
    <property type="molecule type" value="Genomic_DNA"/>
</dbReference>
<geneLocation type="plasmid" evidence="2">
    <name>pCY-VIM</name>
</geneLocation>
<feature type="transmembrane region" description="Helical" evidence="1">
    <location>
        <begin position="60"/>
        <end position="77"/>
    </location>
</feature>
<proteinExistence type="predicted"/>
<protein>
    <submittedName>
        <fullName evidence="2">Uncharacterized protein</fullName>
    </submittedName>
</protein>
<organism evidence="2">
    <name type="scientific">Enterobacter cloacae</name>
    <dbReference type="NCBI Taxonomy" id="550"/>
    <lineage>
        <taxon>Bacteria</taxon>
        <taxon>Pseudomonadati</taxon>
        <taxon>Pseudomonadota</taxon>
        <taxon>Gammaproteobacteria</taxon>
        <taxon>Enterobacterales</taxon>
        <taxon>Enterobacteriaceae</taxon>
        <taxon>Enterobacter</taxon>
        <taxon>Enterobacter cloacae complex</taxon>
    </lineage>
</organism>
<accession>A0A076U4B3</accession>
<evidence type="ECO:0000313" key="2">
    <source>
        <dbReference type="EMBL" id="AIK02004.1"/>
    </source>
</evidence>
<reference evidence="2" key="1">
    <citation type="journal article" date="2014" name="Antimicrob. Agents Chemother.">
        <title>Resistome Analysis of Enterobacter cloacae CY01, an Extensively Drug-Resistant Strain Producing VIM-1 Metallo-?-Lactamase from China.</title>
        <authorList>
            <person name="Yang L."/>
            <person name="Wu A.W."/>
            <person name="Su D.H."/>
            <person name="Lin Y.P."/>
            <person name="Chen D.Q."/>
            <person name="Qiu Y.R."/>
        </authorList>
    </citation>
    <scope>NUCLEOTIDE SEQUENCE</scope>
    <source>
        <strain evidence="2">CY01</strain>
        <plasmid evidence="2">pCY-VIM</plasmid>
    </source>
</reference>
<evidence type="ECO:0000256" key="1">
    <source>
        <dbReference type="SAM" id="Phobius"/>
    </source>
</evidence>
<keyword evidence="1" id="KW-1133">Transmembrane helix</keyword>
<sequence length="98" mass="11058">MENKWLDTWRARWARMKRGWELAISGLLLTVGVLLSVALLPELPSMIWGTLTGDGEAARTLFICAAGVAVCVLQWRWRTAFYPQLRRDAAIARDKSPS</sequence>
<keyword evidence="2" id="KW-0614">Plasmid</keyword>
<keyword evidence="1" id="KW-0812">Transmembrane</keyword>
<keyword evidence="1" id="KW-0472">Membrane</keyword>
<name>A0A076U4B3_ENTCL</name>